<dbReference type="GeneID" id="19015773"/>
<gene>
    <name evidence="2" type="ORF">Bathy05g02700</name>
</gene>
<keyword evidence="3" id="KW-1185">Reference proteome</keyword>
<sequence>MPNFGSKKKRAKKTKKTKDLEDKLLDLNLETTTTDEEEEELEAKKARRKQKKLSEKKKRKTPKEAEEKTSYRPPYEWLDDNEEDGDDDASFLPRVCTEENDEERNVAFEGFDITTFYGSERWQFESDVFGEDRIHRGSEKFSCALTCGPRNETVYFHFKSRVNLLKFQKRPRRFLPMCGGFCCVGVIFSSDPDSCCFNRLFRGDPSKFARKDQKVYMFADEASKQYFLSYAQELSKVCEEAFERRGFQENAEVCDGGYHDGHYAPFGKIDGYPEHFN</sequence>
<dbReference type="EMBL" id="FO082274">
    <property type="protein sequence ID" value="CCO16910.1"/>
    <property type="molecule type" value="Genomic_DNA"/>
</dbReference>
<evidence type="ECO:0000256" key="1">
    <source>
        <dbReference type="SAM" id="MobiDB-lite"/>
    </source>
</evidence>
<evidence type="ECO:0000313" key="2">
    <source>
        <dbReference type="EMBL" id="CCO16910.1"/>
    </source>
</evidence>
<protein>
    <submittedName>
        <fullName evidence="2">Uncharacterized protein</fullName>
    </submittedName>
</protein>
<feature type="region of interest" description="Disordered" evidence="1">
    <location>
        <begin position="1"/>
        <end position="89"/>
    </location>
</feature>
<feature type="compositionally biased region" description="Basic residues" evidence="1">
    <location>
        <begin position="45"/>
        <end position="61"/>
    </location>
</feature>
<proteinExistence type="predicted"/>
<dbReference type="AlphaFoldDB" id="K8EWU9"/>
<feature type="compositionally biased region" description="Acidic residues" evidence="1">
    <location>
        <begin position="77"/>
        <end position="89"/>
    </location>
</feature>
<name>K8EWU9_9CHLO</name>
<evidence type="ECO:0000313" key="3">
    <source>
        <dbReference type="Proteomes" id="UP000198341"/>
    </source>
</evidence>
<reference evidence="2 3" key="1">
    <citation type="submission" date="2011-10" db="EMBL/GenBank/DDBJ databases">
        <authorList>
            <person name="Genoscope - CEA"/>
        </authorList>
    </citation>
    <scope>NUCLEOTIDE SEQUENCE [LARGE SCALE GENOMIC DNA]</scope>
    <source>
        <strain evidence="2 3">RCC 1105</strain>
    </source>
</reference>
<feature type="compositionally biased region" description="Basic residues" evidence="1">
    <location>
        <begin position="1"/>
        <end position="16"/>
    </location>
</feature>
<dbReference type="KEGG" id="bpg:Bathy05g02700"/>
<accession>K8EWU9</accession>
<dbReference type="Proteomes" id="UP000198341">
    <property type="component" value="Chromosome 5"/>
</dbReference>
<organism evidence="2 3">
    <name type="scientific">Bathycoccus prasinos</name>
    <dbReference type="NCBI Taxonomy" id="41875"/>
    <lineage>
        <taxon>Eukaryota</taxon>
        <taxon>Viridiplantae</taxon>
        <taxon>Chlorophyta</taxon>
        <taxon>Mamiellophyceae</taxon>
        <taxon>Mamiellales</taxon>
        <taxon>Bathycoccaceae</taxon>
        <taxon>Bathycoccus</taxon>
    </lineage>
</organism>
<dbReference type="RefSeq" id="XP_007513352.1">
    <property type="nucleotide sequence ID" value="XM_007513290.1"/>
</dbReference>